<dbReference type="OrthoDB" id="9805455at2"/>
<dbReference type="HAMAP" id="MF_00283">
    <property type="entry name" value="Phe_tRNA_synth_beta1"/>
    <property type="match status" value="1"/>
</dbReference>
<dbReference type="InterPro" id="IPR020825">
    <property type="entry name" value="Phe-tRNA_synthase-like_B3/B4"/>
</dbReference>
<dbReference type="GO" id="GO:0009328">
    <property type="term" value="C:phenylalanine-tRNA ligase complex"/>
    <property type="evidence" value="ECO:0007669"/>
    <property type="project" value="TreeGrafter"/>
</dbReference>
<protein>
    <recommendedName>
        <fullName evidence="15">Phenylalanine--tRNA ligase beta subunit</fullName>
        <ecNumber evidence="15">6.1.1.20</ecNumber>
    </recommendedName>
    <alternativeName>
        <fullName evidence="15">Phenylalanyl-tRNA synthetase beta subunit</fullName>
        <shortName evidence="15">PheRS</shortName>
    </alternativeName>
</protein>
<proteinExistence type="inferred from homology"/>
<dbReference type="PROSITE" id="PS51447">
    <property type="entry name" value="FDX_ACB"/>
    <property type="match status" value="1"/>
</dbReference>
<evidence type="ECO:0000256" key="8">
    <source>
        <dbReference type="ARBA" id="ARBA00022741"/>
    </source>
</evidence>
<dbReference type="Gene3D" id="3.50.40.10">
    <property type="entry name" value="Phenylalanyl-trna Synthetase, Chain B, domain 3"/>
    <property type="match status" value="1"/>
</dbReference>
<dbReference type="GO" id="GO:0006432">
    <property type="term" value="P:phenylalanyl-tRNA aminoacylation"/>
    <property type="evidence" value="ECO:0007669"/>
    <property type="project" value="UniProtKB-UniRule"/>
</dbReference>
<dbReference type="SMART" id="SM00873">
    <property type="entry name" value="B3_4"/>
    <property type="match status" value="1"/>
</dbReference>
<name>A0A8B6X6T5_9BURK</name>
<feature type="domain" description="FDX-ACB" evidence="18">
    <location>
        <begin position="710"/>
        <end position="808"/>
    </location>
</feature>
<evidence type="ECO:0000256" key="9">
    <source>
        <dbReference type="ARBA" id="ARBA00022840"/>
    </source>
</evidence>
<dbReference type="SMART" id="SM00874">
    <property type="entry name" value="B5"/>
    <property type="match status" value="1"/>
</dbReference>
<feature type="domain" description="B5" evidence="19">
    <location>
        <begin position="407"/>
        <end position="482"/>
    </location>
</feature>
<dbReference type="SUPFAM" id="SSF46955">
    <property type="entry name" value="Putative DNA-binding domain"/>
    <property type="match status" value="1"/>
</dbReference>
<evidence type="ECO:0000259" key="18">
    <source>
        <dbReference type="PROSITE" id="PS51447"/>
    </source>
</evidence>
<dbReference type="SUPFAM" id="SSF54991">
    <property type="entry name" value="Anticodon-binding domain of PheRS"/>
    <property type="match status" value="1"/>
</dbReference>
<evidence type="ECO:0000259" key="19">
    <source>
        <dbReference type="PROSITE" id="PS51483"/>
    </source>
</evidence>
<dbReference type="InterPro" id="IPR033714">
    <property type="entry name" value="tRNA_bind_bactPheRS"/>
</dbReference>
<keyword evidence="20" id="KW-1185">Reference proteome</keyword>
<dbReference type="Pfam" id="PF17759">
    <property type="entry name" value="tRNA_synthFbeta"/>
    <property type="match status" value="1"/>
</dbReference>
<evidence type="ECO:0000256" key="5">
    <source>
        <dbReference type="ARBA" id="ARBA00022555"/>
    </source>
</evidence>
<evidence type="ECO:0000256" key="15">
    <source>
        <dbReference type="HAMAP-Rule" id="MF_00283"/>
    </source>
</evidence>
<dbReference type="Gene3D" id="3.30.930.10">
    <property type="entry name" value="Bira Bifunctional Protein, Domain 2"/>
    <property type="match status" value="1"/>
</dbReference>
<feature type="domain" description="TRNA-binding" evidence="17">
    <location>
        <begin position="39"/>
        <end position="153"/>
    </location>
</feature>
<dbReference type="PANTHER" id="PTHR10947">
    <property type="entry name" value="PHENYLALANYL-TRNA SYNTHETASE BETA CHAIN AND LEUCINE-RICH REPEAT-CONTAINING PROTEIN 47"/>
    <property type="match status" value="1"/>
</dbReference>
<evidence type="ECO:0000256" key="16">
    <source>
        <dbReference type="PROSITE-ProRule" id="PRU00209"/>
    </source>
</evidence>
<comment type="subunit">
    <text evidence="3 15">Tetramer of two alpha and two beta subunits.</text>
</comment>
<evidence type="ECO:0000313" key="21">
    <source>
        <dbReference type="RefSeq" id="WP_028312858.1"/>
    </source>
</evidence>
<keyword evidence="12 15" id="KW-0648">Protein biosynthesis</keyword>
<keyword evidence="9 15" id="KW-0067">ATP-binding</keyword>
<keyword evidence="11 16" id="KW-0694">RNA-binding</keyword>
<dbReference type="GO" id="GO:0000049">
    <property type="term" value="F:tRNA binding"/>
    <property type="evidence" value="ECO:0007669"/>
    <property type="project" value="UniProtKB-UniRule"/>
</dbReference>
<dbReference type="GO" id="GO:0005524">
    <property type="term" value="F:ATP binding"/>
    <property type="evidence" value="ECO:0007669"/>
    <property type="project" value="UniProtKB-UniRule"/>
</dbReference>
<dbReference type="InterPro" id="IPR005147">
    <property type="entry name" value="tRNA_synthase_B5-dom"/>
</dbReference>
<dbReference type="Pfam" id="PF03483">
    <property type="entry name" value="B3_4"/>
    <property type="match status" value="1"/>
</dbReference>
<evidence type="ECO:0000313" key="20">
    <source>
        <dbReference type="Proteomes" id="UP000675920"/>
    </source>
</evidence>
<reference evidence="21" key="1">
    <citation type="submission" date="2025-08" db="UniProtKB">
        <authorList>
            <consortium name="RefSeq"/>
        </authorList>
    </citation>
    <scope>IDENTIFICATION</scope>
</reference>
<dbReference type="SMART" id="SM00896">
    <property type="entry name" value="FDX-ACB"/>
    <property type="match status" value="1"/>
</dbReference>
<evidence type="ECO:0000256" key="13">
    <source>
        <dbReference type="ARBA" id="ARBA00023146"/>
    </source>
</evidence>
<dbReference type="InterPro" id="IPR036690">
    <property type="entry name" value="Fdx_antiC-bd_sf"/>
</dbReference>
<feature type="binding site" evidence="15">
    <location>
        <position position="470"/>
    </location>
    <ligand>
        <name>Mg(2+)</name>
        <dbReference type="ChEBI" id="CHEBI:18420"/>
        <note>shared with alpha subunit</note>
    </ligand>
</feature>
<keyword evidence="13 15" id="KW-0030">Aminoacyl-tRNA synthetase</keyword>
<dbReference type="GO" id="GO:0000287">
    <property type="term" value="F:magnesium ion binding"/>
    <property type="evidence" value="ECO:0007669"/>
    <property type="project" value="UniProtKB-UniRule"/>
</dbReference>
<organism evidence="20 21">
    <name type="scientific">Derxia gummosa DSM 723</name>
    <dbReference type="NCBI Taxonomy" id="1121388"/>
    <lineage>
        <taxon>Bacteria</taxon>
        <taxon>Pseudomonadati</taxon>
        <taxon>Pseudomonadota</taxon>
        <taxon>Betaproteobacteria</taxon>
        <taxon>Burkholderiales</taxon>
        <taxon>Alcaligenaceae</taxon>
        <taxon>Derxia</taxon>
    </lineage>
</organism>
<dbReference type="InterPro" id="IPR005121">
    <property type="entry name" value="Fdx_antiC-bd"/>
</dbReference>
<keyword evidence="5 16" id="KW-0820">tRNA-binding</keyword>
<dbReference type="FunFam" id="3.30.930.10:FF:000022">
    <property type="entry name" value="Phenylalanine--tRNA ligase beta subunit"/>
    <property type="match status" value="1"/>
</dbReference>
<dbReference type="NCBIfam" id="TIGR00472">
    <property type="entry name" value="pheT_bact"/>
    <property type="match status" value="1"/>
</dbReference>
<dbReference type="Pfam" id="PF03484">
    <property type="entry name" value="B5"/>
    <property type="match status" value="1"/>
</dbReference>
<dbReference type="GO" id="GO:0004826">
    <property type="term" value="F:phenylalanine-tRNA ligase activity"/>
    <property type="evidence" value="ECO:0007669"/>
    <property type="project" value="UniProtKB-UniRule"/>
</dbReference>
<dbReference type="PANTHER" id="PTHR10947:SF0">
    <property type="entry name" value="PHENYLALANINE--TRNA LIGASE BETA SUBUNIT"/>
    <property type="match status" value="1"/>
</dbReference>
<dbReference type="Gene3D" id="3.30.56.10">
    <property type="match status" value="2"/>
</dbReference>
<dbReference type="PROSITE" id="PS50886">
    <property type="entry name" value="TRBD"/>
    <property type="match status" value="1"/>
</dbReference>
<keyword evidence="8 15" id="KW-0547">Nucleotide-binding</keyword>
<keyword evidence="10 15" id="KW-0460">Magnesium</keyword>
<keyword evidence="4 15" id="KW-0963">Cytoplasm</keyword>
<dbReference type="InterPro" id="IPR041616">
    <property type="entry name" value="PheRS_beta_core"/>
</dbReference>
<comment type="similarity">
    <text evidence="2 15">Belongs to the phenylalanyl-tRNA synthetase beta subunit family. Type 1 subfamily.</text>
</comment>
<comment type="catalytic activity">
    <reaction evidence="14 15">
        <text>tRNA(Phe) + L-phenylalanine + ATP = L-phenylalanyl-tRNA(Phe) + AMP + diphosphate + H(+)</text>
        <dbReference type="Rhea" id="RHEA:19413"/>
        <dbReference type="Rhea" id="RHEA-COMP:9668"/>
        <dbReference type="Rhea" id="RHEA-COMP:9699"/>
        <dbReference type="ChEBI" id="CHEBI:15378"/>
        <dbReference type="ChEBI" id="CHEBI:30616"/>
        <dbReference type="ChEBI" id="CHEBI:33019"/>
        <dbReference type="ChEBI" id="CHEBI:58095"/>
        <dbReference type="ChEBI" id="CHEBI:78442"/>
        <dbReference type="ChEBI" id="CHEBI:78531"/>
        <dbReference type="ChEBI" id="CHEBI:456215"/>
        <dbReference type="EC" id="6.1.1.20"/>
    </reaction>
</comment>
<dbReference type="CDD" id="cd02796">
    <property type="entry name" value="tRNA_bind_bactPheRS"/>
    <property type="match status" value="1"/>
</dbReference>
<dbReference type="AlphaFoldDB" id="A0A8B6X6T5"/>
<feature type="binding site" evidence="15">
    <location>
        <position position="466"/>
    </location>
    <ligand>
        <name>Mg(2+)</name>
        <dbReference type="ChEBI" id="CHEBI:18420"/>
        <note>shared with alpha subunit</note>
    </ligand>
</feature>
<dbReference type="Proteomes" id="UP000675920">
    <property type="component" value="Unplaced"/>
</dbReference>
<dbReference type="InterPro" id="IPR012340">
    <property type="entry name" value="NA-bd_OB-fold"/>
</dbReference>
<dbReference type="InterPro" id="IPR045060">
    <property type="entry name" value="Phe-tRNA-ligase_IIc_bsu"/>
</dbReference>
<keyword evidence="7 15" id="KW-0479">Metal-binding</keyword>
<dbReference type="InterPro" id="IPR009061">
    <property type="entry name" value="DNA-bd_dom_put_sf"/>
</dbReference>
<accession>A0A8B6X6T5</accession>
<evidence type="ECO:0000256" key="6">
    <source>
        <dbReference type="ARBA" id="ARBA00022598"/>
    </source>
</evidence>
<dbReference type="Gene3D" id="3.30.70.380">
    <property type="entry name" value="Ferrodoxin-fold anticodon-binding domain"/>
    <property type="match status" value="1"/>
</dbReference>
<dbReference type="Pfam" id="PF01588">
    <property type="entry name" value="tRNA_bind"/>
    <property type="match status" value="1"/>
</dbReference>
<evidence type="ECO:0000256" key="11">
    <source>
        <dbReference type="ARBA" id="ARBA00022884"/>
    </source>
</evidence>
<dbReference type="InterPro" id="IPR005146">
    <property type="entry name" value="B3/B4_tRNA-bd"/>
</dbReference>
<comment type="subcellular location">
    <subcellularLocation>
        <location evidence="1 15">Cytoplasm</location>
    </subcellularLocation>
</comment>
<dbReference type="Pfam" id="PF03147">
    <property type="entry name" value="FDX-ACB"/>
    <property type="match status" value="1"/>
</dbReference>
<dbReference type="RefSeq" id="WP_028312858.1">
    <property type="nucleotide sequence ID" value="NZ_KI519499.1"/>
</dbReference>
<dbReference type="SUPFAM" id="SSF55681">
    <property type="entry name" value="Class II aaRS and biotin synthetases"/>
    <property type="match status" value="1"/>
</dbReference>
<evidence type="ECO:0000256" key="3">
    <source>
        <dbReference type="ARBA" id="ARBA00011209"/>
    </source>
</evidence>
<dbReference type="PROSITE" id="PS51483">
    <property type="entry name" value="B5"/>
    <property type="match status" value="1"/>
</dbReference>
<keyword evidence="6 15" id="KW-0436">Ligase</keyword>
<dbReference type="SUPFAM" id="SSF56037">
    <property type="entry name" value="PheT/TilS domain"/>
    <property type="match status" value="1"/>
</dbReference>
<dbReference type="FunFam" id="3.30.56.10:FF:000002">
    <property type="entry name" value="Phenylalanine--tRNA ligase beta subunit"/>
    <property type="match status" value="1"/>
</dbReference>
<feature type="binding site" evidence="15">
    <location>
        <position position="460"/>
    </location>
    <ligand>
        <name>Mg(2+)</name>
        <dbReference type="ChEBI" id="CHEBI:18420"/>
        <note>shared with alpha subunit</note>
    </ligand>
</feature>
<gene>
    <name evidence="15 21" type="primary">pheT</name>
</gene>
<dbReference type="SUPFAM" id="SSF50249">
    <property type="entry name" value="Nucleic acid-binding proteins"/>
    <property type="match status" value="1"/>
</dbReference>
<evidence type="ECO:0000256" key="4">
    <source>
        <dbReference type="ARBA" id="ARBA00022490"/>
    </source>
</evidence>
<comment type="cofactor">
    <cofactor evidence="15">
        <name>Mg(2+)</name>
        <dbReference type="ChEBI" id="CHEBI:18420"/>
    </cofactor>
    <text evidence="15">Binds 2 magnesium ions per tetramer.</text>
</comment>
<evidence type="ECO:0000256" key="7">
    <source>
        <dbReference type="ARBA" id="ARBA00022723"/>
    </source>
</evidence>
<dbReference type="InterPro" id="IPR004532">
    <property type="entry name" value="Phe-tRNA-ligase_IIc_bsu_bact"/>
</dbReference>
<dbReference type="FunFam" id="2.40.50.140:FF:000045">
    <property type="entry name" value="Phenylalanine--tRNA ligase beta subunit"/>
    <property type="match status" value="1"/>
</dbReference>
<evidence type="ECO:0000256" key="2">
    <source>
        <dbReference type="ARBA" id="ARBA00008653"/>
    </source>
</evidence>
<evidence type="ECO:0000256" key="1">
    <source>
        <dbReference type="ARBA" id="ARBA00004496"/>
    </source>
</evidence>
<feature type="binding site" evidence="15">
    <location>
        <position position="469"/>
    </location>
    <ligand>
        <name>Mg(2+)</name>
        <dbReference type="ChEBI" id="CHEBI:18420"/>
        <note>shared with alpha subunit</note>
    </ligand>
</feature>
<dbReference type="InterPro" id="IPR002547">
    <property type="entry name" value="tRNA-bd_dom"/>
</dbReference>
<evidence type="ECO:0000256" key="10">
    <source>
        <dbReference type="ARBA" id="ARBA00022842"/>
    </source>
</evidence>
<dbReference type="Gene3D" id="2.40.50.140">
    <property type="entry name" value="Nucleic acid-binding proteins"/>
    <property type="match status" value="1"/>
</dbReference>
<evidence type="ECO:0000259" key="17">
    <source>
        <dbReference type="PROSITE" id="PS50886"/>
    </source>
</evidence>
<dbReference type="NCBIfam" id="NF045760">
    <property type="entry name" value="YtpR"/>
    <property type="match status" value="1"/>
</dbReference>
<dbReference type="CDD" id="cd00769">
    <property type="entry name" value="PheRS_beta_core"/>
    <property type="match status" value="1"/>
</dbReference>
<dbReference type="InterPro" id="IPR045864">
    <property type="entry name" value="aa-tRNA-synth_II/BPL/LPL"/>
</dbReference>
<evidence type="ECO:0000256" key="12">
    <source>
        <dbReference type="ARBA" id="ARBA00022917"/>
    </source>
</evidence>
<dbReference type="EC" id="6.1.1.20" evidence="15"/>
<sequence length="809" mass="87312">MQFSESWLRSFVNPPVSTAELSHLLTMAGLEVEEERPAAPPFSKIVVAEIKSIEKHPDADKLRICQVDAGTGELLQIVCGAPNAAAGIRIPCALVGAELPPGEDGKPFRIKLGKLRGVASHGMLCSARELGLSQDHAGLMLLPGDAPVGEDIRKYLELDDTVFVIKLTPDKGHCLSLLGIAREVAAITGAPLNLQAIAAADVSSDEKLPVRVEAADLCGRFSGRVIRGLDARAPTPQWMKSRLERAGQRSISALVDISNYVMLELGRPSHVFDLAKISGGLVVRWAKAGEELKLLNGSTVSLDESVGVIADAHGIESLAGIMGGDSTAVSLDTTDVYVECAFWWPDSIRGRARRYNFSTDAGHRFERGVDATTTAEHLERLTQLLLDICGTDATRVGPVDDHVIALPERKPVRMRVARAARILGVEVPAERCAQVFAQLGFSFTESDGVFEVTPPGPRFDIEIEEDLIEEVARIVGYENIPVRPPVALQRMRATPETRRPTHALRRALAALGYVETVNYAFVEEAWERDFAGNADPIRLVNPIASQMSVMRSSLLGSLVSVLRYNLNRRAERVAVFELGRVFLRDAAVADGLSSVAGIAQPLRVGGLVYGPSAPEQWGVAKRPADFFDVKADVEALCAGAGAVGFERAEHVALHPGRSARVLLDGVAVGFIGELHPKLQQAYELPVAPVVFELDVEALRAQPLPKASIPPRFQPVRRDLAIVVDQAVSAGSALDCMRATVAKEGFSELVRELALFDEYRGKGLLLNEKSLAFRIVLQDNSGTLRDEQIESVVARIVAGLEAGIGARLRA</sequence>
<evidence type="ECO:0000256" key="14">
    <source>
        <dbReference type="ARBA" id="ARBA00049255"/>
    </source>
</evidence>